<dbReference type="VEuPathDB" id="VectorBase:LDEU004522"/>
<dbReference type="SUPFAM" id="SSF48726">
    <property type="entry name" value="Immunoglobulin"/>
    <property type="match status" value="1"/>
</dbReference>
<proteinExistence type="predicted"/>
<comment type="caution">
    <text evidence="2">The sequence shown here is derived from an EMBL/GenBank/DDBJ whole genome shotgun (WGS) entry which is preliminary data.</text>
</comment>
<dbReference type="Proteomes" id="UP000288716">
    <property type="component" value="Unassembled WGS sequence"/>
</dbReference>
<dbReference type="STRING" id="299467.A0A443SJ24"/>
<sequence length="181" mass="20226">MKFVDVSLFVGLSQYIASIGEKIGIPCNASFSGEEDVVSLILWYKGDGKVPLYSIDARNMALLEAKHITTESRLYLNVSLSPPVLFINAIELSDSGEYRCRIDYTNDRTHNSIVTLQVVVPPKDIIITDVEGQRLEGVIGPFDEGTDFTLICQSHGERIVSSNNAFIFHEQNTQKSPIFRR</sequence>
<dbReference type="SMART" id="SM00409">
    <property type="entry name" value="IG"/>
    <property type="match status" value="1"/>
</dbReference>
<dbReference type="PANTHER" id="PTHR23278:SF19">
    <property type="entry name" value="OBSCURIN"/>
    <property type="match status" value="1"/>
</dbReference>
<dbReference type="AlphaFoldDB" id="A0A443SJ24"/>
<keyword evidence="3" id="KW-1185">Reference proteome</keyword>
<dbReference type="OrthoDB" id="10006996at2759"/>
<feature type="domain" description="Ig-like" evidence="1">
    <location>
        <begin position="20"/>
        <end position="117"/>
    </location>
</feature>
<evidence type="ECO:0000259" key="1">
    <source>
        <dbReference type="PROSITE" id="PS50835"/>
    </source>
</evidence>
<gene>
    <name evidence="2" type="ORF">B4U80_02241</name>
</gene>
<dbReference type="Gene3D" id="2.60.40.10">
    <property type="entry name" value="Immunoglobulins"/>
    <property type="match status" value="1"/>
</dbReference>
<dbReference type="PANTHER" id="PTHR23278">
    <property type="entry name" value="SIDESTEP PROTEIN"/>
    <property type="match status" value="1"/>
</dbReference>
<dbReference type="EMBL" id="NCKV01001957">
    <property type="protein sequence ID" value="RWS27518.1"/>
    <property type="molecule type" value="Genomic_DNA"/>
</dbReference>
<reference evidence="2 3" key="1">
    <citation type="journal article" date="2018" name="Gigascience">
        <title>Genomes of trombidid mites reveal novel predicted allergens and laterally-transferred genes associated with secondary metabolism.</title>
        <authorList>
            <person name="Dong X."/>
            <person name="Chaisiri K."/>
            <person name="Xia D."/>
            <person name="Armstrong S.D."/>
            <person name="Fang Y."/>
            <person name="Donnelly M.J."/>
            <person name="Kadowaki T."/>
            <person name="McGarry J.W."/>
            <person name="Darby A.C."/>
            <person name="Makepeace B.L."/>
        </authorList>
    </citation>
    <scope>NUCLEOTIDE SEQUENCE [LARGE SCALE GENOMIC DNA]</scope>
    <source>
        <strain evidence="2">UoL-UT</strain>
    </source>
</reference>
<evidence type="ECO:0000313" key="2">
    <source>
        <dbReference type="EMBL" id="RWS27518.1"/>
    </source>
</evidence>
<name>A0A443SJ24_9ACAR</name>
<dbReference type="Pfam" id="PF07686">
    <property type="entry name" value="V-set"/>
    <property type="match status" value="1"/>
</dbReference>
<accession>A0A443SJ24</accession>
<dbReference type="InterPro" id="IPR013783">
    <property type="entry name" value="Ig-like_fold"/>
</dbReference>
<organism evidence="2 3">
    <name type="scientific">Leptotrombidium deliense</name>
    <dbReference type="NCBI Taxonomy" id="299467"/>
    <lineage>
        <taxon>Eukaryota</taxon>
        <taxon>Metazoa</taxon>
        <taxon>Ecdysozoa</taxon>
        <taxon>Arthropoda</taxon>
        <taxon>Chelicerata</taxon>
        <taxon>Arachnida</taxon>
        <taxon>Acari</taxon>
        <taxon>Acariformes</taxon>
        <taxon>Trombidiformes</taxon>
        <taxon>Prostigmata</taxon>
        <taxon>Anystina</taxon>
        <taxon>Parasitengona</taxon>
        <taxon>Trombiculoidea</taxon>
        <taxon>Trombiculidae</taxon>
        <taxon>Leptotrombidium</taxon>
    </lineage>
</organism>
<dbReference type="InterPro" id="IPR003599">
    <property type="entry name" value="Ig_sub"/>
</dbReference>
<evidence type="ECO:0000313" key="3">
    <source>
        <dbReference type="Proteomes" id="UP000288716"/>
    </source>
</evidence>
<protein>
    <submittedName>
        <fullName evidence="2">CD80-like C2-set immunoglobulin domain containing protein</fullName>
    </submittedName>
</protein>
<dbReference type="InterPro" id="IPR013106">
    <property type="entry name" value="Ig_V-set"/>
</dbReference>
<dbReference type="InterPro" id="IPR036179">
    <property type="entry name" value="Ig-like_dom_sf"/>
</dbReference>
<dbReference type="PROSITE" id="PS50835">
    <property type="entry name" value="IG_LIKE"/>
    <property type="match status" value="1"/>
</dbReference>
<dbReference type="InterPro" id="IPR007110">
    <property type="entry name" value="Ig-like_dom"/>
</dbReference>